<dbReference type="EMBL" id="AAVT01000003">
    <property type="protein sequence ID" value="EAW31308.1"/>
    <property type="molecule type" value="Genomic_DNA"/>
</dbReference>
<keyword evidence="6" id="KW-1185">Reference proteome</keyword>
<gene>
    <name evidence="5" type="ORF">GP2143_07159</name>
</gene>
<dbReference type="STRING" id="247633.GP2143_07159"/>
<protein>
    <submittedName>
        <fullName evidence="5">Probable soluble lytic transglycosylase</fullName>
    </submittedName>
</protein>
<comment type="similarity">
    <text evidence="1">Belongs to the transglycosylase Slt family.</text>
</comment>
<feature type="domain" description="Lytic transglycosylase superhelical linker" evidence="4">
    <location>
        <begin position="97"/>
        <end position="160"/>
    </location>
</feature>
<dbReference type="AlphaFoldDB" id="A0YBY9"/>
<dbReference type="SUPFAM" id="SSF53955">
    <property type="entry name" value="Lysozyme-like"/>
    <property type="match status" value="1"/>
</dbReference>
<dbReference type="GO" id="GO:0004553">
    <property type="term" value="F:hydrolase activity, hydrolyzing O-glycosyl compounds"/>
    <property type="evidence" value="ECO:0007669"/>
    <property type="project" value="InterPro"/>
</dbReference>
<dbReference type="OrthoDB" id="92254at2"/>
<evidence type="ECO:0000256" key="2">
    <source>
        <dbReference type="ARBA" id="ARBA00022729"/>
    </source>
</evidence>
<evidence type="ECO:0000259" key="3">
    <source>
        <dbReference type="Pfam" id="PF01464"/>
    </source>
</evidence>
<dbReference type="GO" id="GO:0042597">
    <property type="term" value="C:periplasmic space"/>
    <property type="evidence" value="ECO:0007669"/>
    <property type="project" value="InterPro"/>
</dbReference>
<evidence type="ECO:0000259" key="4">
    <source>
        <dbReference type="Pfam" id="PF14718"/>
    </source>
</evidence>
<dbReference type="InterPro" id="IPR023346">
    <property type="entry name" value="Lysozyme-like_dom_sf"/>
</dbReference>
<dbReference type="InterPro" id="IPR008939">
    <property type="entry name" value="Lytic_TGlycosylase_superhlx_U"/>
</dbReference>
<dbReference type="Gene3D" id="1.10.1240.20">
    <property type="entry name" value="Lytic transglycosylase, superhelical linker domain"/>
    <property type="match status" value="1"/>
</dbReference>
<evidence type="ECO:0000313" key="5">
    <source>
        <dbReference type="EMBL" id="EAW31308.1"/>
    </source>
</evidence>
<dbReference type="Gene3D" id="1.10.530.10">
    <property type="match status" value="1"/>
</dbReference>
<dbReference type="Proteomes" id="UP000004931">
    <property type="component" value="Unassembled WGS sequence"/>
</dbReference>
<dbReference type="PANTHER" id="PTHR37423:SF5">
    <property type="entry name" value="SOLUBLE LYTIC MUREIN TRANSGLYCOSYLASE"/>
    <property type="match status" value="1"/>
</dbReference>
<organism evidence="5 6">
    <name type="scientific">marine gamma proteobacterium HTCC2143</name>
    <dbReference type="NCBI Taxonomy" id="247633"/>
    <lineage>
        <taxon>Bacteria</taxon>
        <taxon>Pseudomonadati</taxon>
        <taxon>Pseudomonadota</taxon>
        <taxon>Gammaproteobacteria</taxon>
        <taxon>Cellvibrionales</taxon>
        <taxon>Spongiibacteraceae</taxon>
        <taxon>BD1-7 clade</taxon>
    </lineage>
</organism>
<evidence type="ECO:0000313" key="6">
    <source>
        <dbReference type="Proteomes" id="UP000004931"/>
    </source>
</evidence>
<sequence>MEWRIRLALRQQQWHQAGQWISLLPESHRAKPRWRYWQARTWSLQSIKPEKTLQMLQQLASERHYYGFLAADIVQQDYDFNHSALISGQSGSDVSLSPEITRARQFYQMGYFVPARREWAAATRSFDQSQLIDATHLAHQWGWHQQAIHTTIKADSWNDLSIRFPLAYQADMIVSAESATINPEWLYAITRQESAFAKDAYSPAGATGLMQLLPGTAKQVAERMGVSYTNRDLFSADKNIALGSNYLKQLLDDFSGNRILATAAYNAGPHRVKSWLNRQAAALPHDIWIETLPFYETRNYVQNVLAFSVIYGHRLGIDSPLINTEESSIGQP</sequence>
<feature type="domain" description="Transglycosylase SLT" evidence="3">
    <location>
        <begin position="176"/>
        <end position="281"/>
    </location>
</feature>
<accession>A0YBY9</accession>
<evidence type="ECO:0000256" key="1">
    <source>
        <dbReference type="ARBA" id="ARBA00007734"/>
    </source>
</evidence>
<keyword evidence="2" id="KW-0732">Signal</keyword>
<dbReference type="Pfam" id="PF14718">
    <property type="entry name" value="SLT_L"/>
    <property type="match status" value="1"/>
</dbReference>
<dbReference type="Pfam" id="PF01464">
    <property type="entry name" value="SLT"/>
    <property type="match status" value="1"/>
</dbReference>
<dbReference type="PANTHER" id="PTHR37423">
    <property type="entry name" value="SOLUBLE LYTIC MUREIN TRANSGLYCOSYLASE-RELATED"/>
    <property type="match status" value="1"/>
</dbReference>
<dbReference type="CDD" id="cd13401">
    <property type="entry name" value="Slt70-like"/>
    <property type="match status" value="1"/>
</dbReference>
<dbReference type="InterPro" id="IPR008258">
    <property type="entry name" value="Transglycosylase_SLT_dom_1"/>
</dbReference>
<dbReference type="InterPro" id="IPR037061">
    <property type="entry name" value="Lytic_TGlycoase_superhlx_L_sf"/>
</dbReference>
<dbReference type="Gene3D" id="1.25.20.10">
    <property type="entry name" value="Bacterial muramidases"/>
    <property type="match status" value="1"/>
</dbReference>
<dbReference type="SUPFAM" id="SSF48435">
    <property type="entry name" value="Bacterial muramidases"/>
    <property type="match status" value="1"/>
</dbReference>
<dbReference type="eggNOG" id="COG0741">
    <property type="taxonomic scope" value="Bacteria"/>
</dbReference>
<comment type="caution">
    <text evidence="5">The sequence shown here is derived from an EMBL/GenBank/DDBJ whole genome shotgun (WGS) entry which is preliminary data.</text>
</comment>
<proteinExistence type="inferred from homology"/>
<reference evidence="5 6" key="1">
    <citation type="journal article" date="2010" name="J. Bacteriol.">
        <title>Genome sequence of the oligotrophic marine Gammaproteobacterium HTCC2143, isolated from the Oregon Coast.</title>
        <authorList>
            <person name="Oh H.M."/>
            <person name="Kang I."/>
            <person name="Ferriera S."/>
            <person name="Giovannoni S.J."/>
            <person name="Cho J.C."/>
        </authorList>
    </citation>
    <scope>NUCLEOTIDE SEQUENCE [LARGE SCALE GENOMIC DNA]</scope>
    <source>
        <strain evidence="5 6">HTCC2143</strain>
    </source>
</reference>
<dbReference type="InterPro" id="IPR012289">
    <property type="entry name" value="Lytic_TGlycosylase_superhlx_L"/>
</dbReference>
<name>A0YBY9_9GAMM</name>